<evidence type="ECO:0000256" key="10">
    <source>
        <dbReference type="SAM" id="Phobius"/>
    </source>
</evidence>
<dbReference type="AlphaFoldDB" id="A0A5N5T849"/>
<evidence type="ECO:0000259" key="12">
    <source>
        <dbReference type="PROSITE" id="PS50866"/>
    </source>
</evidence>
<comment type="caution">
    <text evidence="13">The sequence shown here is derived from an EMBL/GenBank/DDBJ whole genome shotgun (WGS) entry which is preliminary data.</text>
</comment>
<feature type="signal peptide" evidence="11">
    <location>
        <begin position="1"/>
        <end position="19"/>
    </location>
</feature>
<evidence type="ECO:0000256" key="8">
    <source>
        <dbReference type="ARBA" id="ARBA00037847"/>
    </source>
</evidence>
<dbReference type="InterPro" id="IPR009038">
    <property type="entry name" value="GOLD_dom"/>
</dbReference>
<dbReference type="PANTHER" id="PTHR22811">
    <property type="entry name" value="TRANSMEMBRANE EMP24 DOMAIN-CONTAINING PROTEIN"/>
    <property type="match status" value="1"/>
</dbReference>
<keyword evidence="7 10" id="KW-0472">Membrane</keyword>
<evidence type="ECO:0000256" key="2">
    <source>
        <dbReference type="ARBA" id="ARBA00007104"/>
    </source>
</evidence>
<organism evidence="13 14">
    <name type="scientific">Armadillidium nasatum</name>
    <dbReference type="NCBI Taxonomy" id="96803"/>
    <lineage>
        <taxon>Eukaryota</taxon>
        <taxon>Metazoa</taxon>
        <taxon>Ecdysozoa</taxon>
        <taxon>Arthropoda</taxon>
        <taxon>Crustacea</taxon>
        <taxon>Multicrustacea</taxon>
        <taxon>Malacostraca</taxon>
        <taxon>Eumalacostraca</taxon>
        <taxon>Peracarida</taxon>
        <taxon>Isopoda</taxon>
        <taxon>Oniscidea</taxon>
        <taxon>Crinocheta</taxon>
        <taxon>Armadillidiidae</taxon>
        <taxon>Armadillidium</taxon>
    </lineage>
</organism>
<evidence type="ECO:0000256" key="11">
    <source>
        <dbReference type="SAM" id="SignalP"/>
    </source>
</evidence>
<gene>
    <name evidence="13" type="primary">tmed1</name>
    <name evidence="13" type="ORF">Anas_09794</name>
</gene>
<dbReference type="SMART" id="SM01190">
    <property type="entry name" value="EMP24_GP25L"/>
    <property type="match status" value="1"/>
</dbReference>
<evidence type="ECO:0000256" key="6">
    <source>
        <dbReference type="ARBA" id="ARBA00022989"/>
    </source>
</evidence>
<keyword evidence="3" id="KW-0217">Developmental protein</keyword>
<evidence type="ECO:0000256" key="1">
    <source>
        <dbReference type="ARBA" id="ARBA00004479"/>
    </source>
</evidence>
<reference evidence="13 14" key="1">
    <citation type="journal article" date="2019" name="PLoS Biol.">
        <title>Sex chromosomes control vertical transmission of feminizing Wolbachia symbionts in an isopod.</title>
        <authorList>
            <person name="Becking T."/>
            <person name="Chebbi M.A."/>
            <person name="Giraud I."/>
            <person name="Moumen B."/>
            <person name="Laverre T."/>
            <person name="Caubet Y."/>
            <person name="Peccoud J."/>
            <person name="Gilbert C."/>
            <person name="Cordaux R."/>
        </authorList>
    </citation>
    <scope>NUCLEOTIDE SEQUENCE [LARGE SCALE GENOMIC DNA]</scope>
    <source>
        <strain evidence="13">ANa2</strain>
        <tissue evidence="13">Whole body excluding digestive tract and cuticle</tissue>
    </source>
</reference>
<evidence type="ECO:0000256" key="9">
    <source>
        <dbReference type="RuleBase" id="RU003827"/>
    </source>
</evidence>
<dbReference type="SUPFAM" id="SSF101576">
    <property type="entry name" value="Supernatant protein factor (SPF), C-terminal domain"/>
    <property type="match status" value="1"/>
</dbReference>
<dbReference type="EMBL" id="SEYY01006663">
    <property type="protein sequence ID" value="KAB7502814.1"/>
    <property type="molecule type" value="Genomic_DNA"/>
</dbReference>
<evidence type="ECO:0000256" key="7">
    <source>
        <dbReference type="ARBA" id="ARBA00023136"/>
    </source>
</evidence>
<evidence type="ECO:0000256" key="5">
    <source>
        <dbReference type="ARBA" id="ARBA00022729"/>
    </source>
</evidence>
<sequence>MKSFLAFFVLSLSYKLILGRDIEREMTIEVQPGREECFYQDIIAGETLDLEYQVIDGGQGNLDINYYVAGPQGNILVQDNKKSDAAHRTTMSESGDYKICWDNSYSRFNSKTVFFGLIIESDDDNDQEALWGEGIQGSPYKEEDIYEMKVEDIKDSVDRIRAHLTKSRFLQDQLRAFEARDRNIAENNYSRVNRMSLLNLAVMLVTGLIQVLLLRSLFDEKSRLHKLWKKGSSSSYS</sequence>
<dbReference type="InterPro" id="IPR036598">
    <property type="entry name" value="GOLD_dom_sf"/>
</dbReference>
<feature type="domain" description="GOLD" evidence="12">
    <location>
        <begin position="35"/>
        <end position="119"/>
    </location>
</feature>
<comment type="similarity">
    <text evidence="2 9">Belongs to the EMP24/GP25L family.</text>
</comment>
<feature type="chain" id="PRO_5024346245" evidence="11">
    <location>
        <begin position="20"/>
        <end position="237"/>
    </location>
</feature>
<evidence type="ECO:0000313" key="13">
    <source>
        <dbReference type="EMBL" id="KAB7502814.1"/>
    </source>
</evidence>
<keyword evidence="4 9" id="KW-0812">Transmembrane</keyword>
<accession>A0A5N5T849</accession>
<comment type="subcellular location">
    <subcellularLocation>
        <location evidence="8">Endomembrane system</location>
        <topology evidence="8">Single-pass membrane protein</topology>
    </subcellularLocation>
    <subcellularLocation>
        <location evidence="1 9">Membrane</location>
        <topology evidence="1 9">Single-pass type I membrane protein</topology>
    </subcellularLocation>
</comment>
<protein>
    <submittedName>
        <fullName evidence="13">Transmembrane emp24 domain-containing protein 1</fullName>
    </submittedName>
</protein>
<dbReference type="InterPro" id="IPR015720">
    <property type="entry name" value="Emp24-like"/>
</dbReference>
<dbReference type="Proteomes" id="UP000326759">
    <property type="component" value="Unassembled WGS sequence"/>
</dbReference>
<proteinExistence type="inferred from homology"/>
<dbReference type="Gene3D" id="2.60.120.680">
    <property type="entry name" value="GOLD domain"/>
    <property type="match status" value="1"/>
</dbReference>
<dbReference type="GO" id="GO:0016020">
    <property type="term" value="C:membrane"/>
    <property type="evidence" value="ECO:0007669"/>
    <property type="project" value="UniProtKB-SubCell"/>
</dbReference>
<evidence type="ECO:0000256" key="4">
    <source>
        <dbReference type="ARBA" id="ARBA00022692"/>
    </source>
</evidence>
<dbReference type="OrthoDB" id="5976732at2759"/>
<keyword evidence="6 10" id="KW-1133">Transmembrane helix</keyword>
<keyword evidence="14" id="KW-1185">Reference proteome</keyword>
<evidence type="ECO:0000313" key="14">
    <source>
        <dbReference type="Proteomes" id="UP000326759"/>
    </source>
</evidence>
<evidence type="ECO:0000256" key="3">
    <source>
        <dbReference type="ARBA" id="ARBA00022473"/>
    </source>
</evidence>
<feature type="transmembrane region" description="Helical" evidence="10">
    <location>
        <begin position="197"/>
        <end position="218"/>
    </location>
</feature>
<dbReference type="GO" id="GO:0012505">
    <property type="term" value="C:endomembrane system"/>
    <property type="evidence" value="ECO:0007669"/>
    <property type="project" value="UniProtKB-SubCell"/>
</dbReference>
<dbReference type="Pfam" id="PF01105">
    <property type="entry name" value="EMP24_GP25L"/>
    <property type="match status" value="1"/>
</dbReference>
<dbReference type="PROSITE" id="PS50866">
    <property type="entry name" value="GOLD"/>
    <property type="match status" value="1"/>
</dbReference>
<keyword evidence="5 11" id="KW-0732">Signal</keyword>
<name>A0A5N5T849_9CRUS</name>